<evidence type="ECO:0000313" key="3">
    <source>
        <dbReference type="Proteomes" id="UP000616769"/>
    </source>
</evidence>
<dbReference type="EMBL" id="JXLN01010538">
    <property type="protein sequence ID" value="KPM05900.1"/>
    <property type="molecule type" value="Genomic_DNA"/>
</dbReference>
<name>A0A132A665_SARSC</name>
<comment type="caution">
    <text evidence="2">The sequence shown here is derived from an EMBL/GenBank/DDBJ whole genome shotgun (WGS) entry which is preliminary data.</text>
</comment>
<protein>
    <submittedName>
        <fullName evidence="2">Uncharacterized protein</fullName>
    </submittedName>
</protein>
<dbReference type="Proteomes" id="UP000616769">
    <property type="component" value="Unassembled WGS sequence"/>
</dbReference>
<feature type="region of interest" description="Disordered" evidence="1">
    <location>
        <begin position="256"/>
        <end position="277"/>
    </location>
</feature>
<feature type="non-terminal residue" evidence="2">
    <location>
        <position position="1"/>
    </location>
</feature>
<feature type="region of interest" description="Disordered" evidence="1">
    <location>
        <begin position="1"/>
        <end position="23"/>
    </location>
</feature>
<evidence type="ECO:0000256" key="1">
    <source>
        <dbReference type="SAM" id="MobiDB-lite"/>
    </source>
</evidence>
<dbReference type="AlphaFoldDB" id="A0A132A665"/>
<evidence type="ECO:0000313" key="2">
    <source>
        <dbReference type="EMBL" id="KPM05900.1"/>
    </source>
</evidence>
<reference evidence="2 3" key="1">
    <citation type="journal article" date="2015" name="Parasit. Vectors">
        <title>Draft genome of the scabies mite.</title>
        <authorList>
            <person name="Rider S.D.Jr."/>
            <person name="Morgan M.S."/>
            <person name="Arlian L.G."/>
        </authorList>
    </citation>
    <scope>NUCLEOTIDE SEQUENCE [LARGE SCALE GENOMIC DNA]</scope>
    <source>
        <strain evidence="2">Arlian Lab</strain>
    </source>
</reference>
<sequence>AKWRKREKSSNRDTPPISNKLDSVTNTELKTRDASFIGSTPFSTNHLYPNSLKSTIFNRASIASQKSHNMNSAQFISDNSAISNLIGQFSFADSKPLPPSLNLSSTFSTSKYSPPCSPPEISDESSPGIKIEDSIESKMINSSDKLFSQADVYQLHNPIRTAPGTPLSISPPLSRQLYPKIPIGSIEIDSNNGLSFPLNPAFFSLHNDWTSSFLSNYMQQLWPQSNLQAFQNATRQWEQYLKEIQLLTDDHSQHQHSLQLQNHLPQRLRSIQPQDNR</sequence>
<feature type="compositionally biased region" description="Polar residues" evidence="1">
    <location>
        <begin position="12"/>
        <end position="23"/>
    </location>
</feature>
<proteinExistence type="predicted"/>
<accession>A0A132A665</accession>
<dbReference type="OrthoDB" id="6159439at2759"/>
<dbReference type="VEuPathDB" id="VectorBase:SSCA000095"/>
<gene>
    <name evidence="2" type="ORF">QR98_0043720</name>
</gene>
<feature type="region of interest" description="Disordered" evidence="1">
    <location>
        <begin position="108"/>
        <end position="128"/>
    </location>
</feature>
<organism evidence="2 3">
    <name type="scientific">Sarcoptes scabiei</name>
    <name type="common">Itch mite</name>
    <name type="synonym">Acarus scabiei</name>
    <dbReference type="NCBI Taxonomy" id="52283"/>
    <lineage>
        <taxon>Eukaryota</taxon>
        <taxon>Metazoa</taxon>
        <taxon>Ecdysozoa</taxon>
        <taxon>Arthropoda</taxon>
        <taxon>Chelicerata</taxon>
        <taxon>Arachnida</taxon>
        <taxon>Acari</taxon>
        <taxon>Acariformes</taxon>
        <taxon>Sarcoptiformes</taxon>
        <taxon>Astigmata</taxon>
        <taxon>Psoroptidia</taxon>
        <taxon>Sarcoptoidea</taxon>
        <taxon>Sarcoptidae</taxon>
        <taxon>Sarcoptinae</taxon>
        <taxon>Sarcoptes</taxon>
    </lineage>
</organism>